<feature type="domain" description="N-acetyltransferase" evidence="1">
    <location>
        <begin position="37"/>
        <end position="184"/>
    </location>
</feature>
<dbReference type="GO" id="GO:0016747">
    <property type="term" value="F:acyltransferase activity, transferring groups other than amino-acyl groups"/>
    <property type="evidence" value="ECO:0007669"/>
    <property type="project" value="InterPro"/>
</dbReference>
<protein>
    <submittedName>
        <fullName evidence="2">Putative acetyltransferase</fullName>
    </submittedName>
</protein>
<dbReference type="SUPFAM" id="SSF55729">
    <property type="entry name" value="Acyl-CoA N-acyltransferases (Nat)"/>
    <property type="match status" value="1"/>
</dbReference>
<dbReference type="PROSITE" id="PS51186">
    <property type="entry name" value="GNAT"/>
    <property type="match status" value="1"/>
</dbReference>
<dbReference type="Gene3D" id="3.40.630.30">
    <property type="match status" value="1"/>
</dbReference>
<gene>
    <name evidence="2" type="ORF">HNR19_001762</name>
</gene>
<proteinExistence type="predicted"/>
<dbReference type="InterPro" id="IPR000182">
    <property type="entry name" value="GNAT_dom"/>
</dbReference>
<dbReference type="PANTHER" id="PTHR39173:SF1">
    <property type="entry name" value="ACETYLTRANSFERASE"/>
    <property type="match status" value="1"/>
</dbReference>
<dbReference type="EMBL" id="JACCFP010000001">
    <property type="protein sequence ID" value="NYJ01064.1"/>
    <property type="molecule type" value="Genomic_DNA"/>
</dbReference>
<dbReference type="InterPro" id="IPR016181">
    <property type="entry name" value="Acyl_CoA_acyltransferase"/>
</dbReference>
<accession>A0A853C1A4</accession>
<keyword evidence="3" id="KW-1185">Reference proteome</keyword>
<keyword evidence="2" id="KW-0808">Transferase</keyword>
<dbReference type="RefSeq" id="WP_179667584.1">
    <property type="nucleotide sequence ID" value="NZ_JACCFP010000001.1"/>
</dbReference>
<sequence length="184" mass="20212">MTALVRPDARLARAWAAMMADFGGWDEAHGSGYWWAEEPPPYGEGDCAAFVDLVLAHEPPADPPSTRVGSTFFWIAEGSEEEPGELVGFLNTRHRLNDFLLEQGGHIGYSVRPSARRRGHASRALALAVRDAGQRLGIDRVLVTCDDDNLPSAATIERNGGVLEDVRGIKRRYWIDARTAAVTR</sequence>
<dbReference type="CDD" id="cd04301">
    <property type="entry name" value="NAT_SF"/>
    <property type="match status" value="1"/>
</dbReference>
<organism evidence="2 3">
    <name type="scientific">Nocardioides thalensis</name>
    <dbReference type="NCBI Taxonomy" id="1914755"/>
    <lineage>
        <taxon>Bacteria</taxon>
        <taxon>Bacillati</taxon>
        <taxon>Actinomycetota</taxon>
        <taxon>Actinomycetes</taxon>
        <taxon>Propionibacteriales</taxon>
        <taxon>Nocardioidaceae</taxon>
        <taxon>Nocardioides</taxon>
    </lineage>
</organism>
<dbReference type="PANTHER" id="PTHR39173">
    <property type="entry name" value="ACETYLTRANSFERASE"/>
    <property type="match status" value="1"/>
</dbReference>
<dbReference type="AlphaFoldDB" id="A0A853C1A4"/>
<evidence type="ECO:0000259" key="1">
    <source>
        <dbReference type="PROSITE" id="PS51186"/>
    </source>
</evidence>
<comment type="caution">
    <text evidence="2">The sequence shown here is derived from an EMBL/GenBank/DDBJ whole genome shotgun (WGS) entry which is preliminary data.</text>
</comment>
<dbReference type="Pfam" id="PF13302">
    <property type="entry name" value="Acetyltransf_3"/>
    <property type="match status" value="1"/>
</dbReference>
<name>A0A853C1A4_9ACTN</name>
<evidence type="ECO:0000313" key="3">
    <source>
        <dbReference type="Proteomes" id="UP000530424"/>
    </source>
</evidence>
<evidence type="ECO:0000313" key="2">
    <source>
        <dbReference type="EMBL" id="NYJ01064.1"/>
    </source>
</evidence>
<dbReference type="Proteomes" id="UP000530424">
    <property type="component" value="Unassembled WGS sequence"/>
</dbReference>
<reference evidence="2 3" key="1">
    <citation type="submission" date="2020-07" db="EMBL/GenBank/DDBJ databases">
        <title>Sequencing the genomes of 1000 actinobacteria strains.</title>
        <authorList>
            <person name="Klenk H.-P."/>
        </authorList>
    </citation>
    <scope>NUCLEOTIDE SEQUENCE [LARGE SCALE GENOMIC DNA]</scope>
    <source>
        <strain evidence="2 3">DSM 103833</strain>
    </source>
</reference>